<dbReference type="Pfam" id="PF07686">
    <property type="entry name" value="V-set"/>
    <property type="match status" value="1"/>
</dbReference>
<keyword evidence="1 7" id="KW-0732">Signal</keyword>
<dbReference type="GO" id="GO:0002250">
    <property type="term" value="P:adaptive immune response"/>
    <property type="evidence" value="ECO:0007669"/>
    <property type="project" value="UniProtKB-KW"/>
</dbReference>
<dbReference type="InterPro" id="IPR036179">
    <property type="entry name" value="Ig-like_dom_sf"/>
</dbReference>
<dbReference type="InterPro" id="IPR051006">
    <property type="entry name" value="TCR_variable_domain"/>
</dbReference>
<evidence type="ECO:0000259" key="8">
    <source>
        <dbReference type="PROSITE" id="PS50835"/>
    </source>
</evidence>
<accession>A0A8D1XWN0</accession>
<dbReference type="InterPro" id="IPR007110">
    <property type="entry name" value="Ig-like_dom"/>
</dbReference>
<organism evidence="9 10">
    <name type="scientific">Sus scrofa</name>
    <name type="common">Pig</name>
    <dbReference type="NCBI Taxonomy" id="9823"/>
    <lineage>
        <taxon>Eukaryota</taxon>
        <taxon>Metazoa</taxon>
        <taxon>Chordata</taxon>
        <taxon>Craniata</taxon>
        <taxon>Vertebrata</taxon>
        <taxon>Euteleostomi</taxon>
        <taxon>Mammalia</taxon>
        <taxon>Eutheria</taxon>
        <taxon>Laurasiatheria</taxon>
        <taxon>Artiodactyla</taxon>
        <taxon>Suina</taxon>
        <taxon>Suidae</taxon>
        <taxon>Sus</taxon>
    </lineage>
</organism>
<dbReference type="PANTHER" id="PTHR19343">
    <property type="entry name" value="T CELL RECEPTOR ALPHA VARIABLE 1-2"/>
    <property type="match status" value="1"/>
</dbReference>
<dbReference type="Ensembl" id="ENSSSCT00035079529.1">
    <property type="protein sequence ID" value="ENSSSCP00035032675.1"/>
    <property type="gene ID" value="ENSSSCG00035059380.1"/>
</dbReference>
<evidence type="ECO:0000256" key="5">
    <source>
        <dbReference type="ARBA" id="ARBA00023319"/>
    </source>
</evidence>
<evidence type="ECO:0000256" key="1">
    <source>
        <dbReference type="ARBA" id="ARBA00022729"/>
    </source>
</evidence>
<evidence type="ECO:0000256" key="3">
    <source>
        <dbReference type="ARBA" id="ARBA00023130"/>
    </source>
</evidence>
<dbReference type="SMR" id="A0A8D1XWN0"/>
<dbReference type="SMART" id="SM00406">
    <property type="entry name" value="IGv"/>
    <property type="match status" value="1"/>
</dbReference>
<proteinExistence type="predicted"/>
<dbReference type="PANTHER" id="PTHR19343:SF13">
    <property type="entry name" value="T CELL RECEPTOR ALPHA VARIABLE 21"/>
    <property type="match status" value="1"/>
</dbReference>
<dbReference type="InterPro" id="IPR013783">
    <property type="entry name" value="Ig-like_fold"/>
</dbReference>
<dbReference type="AlphaFoldDB" id="A0A8D1XWN0"/>
<dbReference type="Proteomes" id="UP000694720">
    <property type="component" value="Unplaced"/>
</dbReference>
<dbReference type="Ensembl" id="ENSSSCT00025098851.1">
    <property type="protein sequence ID" value="ENSSSCP00025043488.1"/>
    <property type="gene ID" value="ENSSSCG00025071941.1"/>
</dbReference>
<dbReference type="OMA" id="CSYEVTN"/>
<sequence>MKKWPQALLVIFWLQLSWVSSDDEVIQSLASLVVHEGTNATFNCTYKVTNFQSLHWYKQEEKALTFLFLLIATGTEKKSGRHRGTLDGKELSIFHITATETGDSATYLCAVEAQCFLVTCSLFPNAMAEALATVR</sequence>
<feature type="domain" description="Ig-like" evidence="8">
    <location>
        <begin position="5"/>
        <end position="119"/>
    </location>
</feature>
<keyword evidence="4" id="KW-0675">Receptor</keyword>
<keyword evidence="6" id="KW-1279">T cell receptor</keyword>
<dbReference type="Proteomes" id="UP000694725">
    <property type="component" value="Unplaced"/>
</dbReference>
<keyword evidence="3" id="KW-1064">Adaptive immunity</keyword>
<dbReference type="SUPFAM" id="SSF48726">
    <property type="entry name" value="Immunoglobulin"/>
    <property type="match status" value="1"/>
</dbReference>
<evidence type="ECO:0000313" key="9">
    <source>
        <dbReference type="Ensembl" id="ENSSSCP00065009641.1"/>
    </source>
</evidence>
<evidence type="ECO:0000313" key="10">
    <source>
        <dbReference type="Proteomes" id="UP000694725"/>
    </source>
</evidence>
<dbReference type="Gene3D" id="2.60.40.10">
    <property type="entry name" value="Immunoglobulins"/>
    <property type="match status" value="1"/>
</dbReference>
<dbReference type="InterPro" id="IPR013106">
    <property type="entry name" value="Ig_V-set"/>
</dbReference>
<dbReference type="GO" id="GO:0042101">
    <property type="term" value="C:T cell receptor complex"/>
    <property type="evidence" value="ECO:0007669"/>
    <property type="project" value="UniProtKB-KW"/>
</dbReference>
<reference evidence="9" key="1">
    <citation type="submission" date="2025-05" db="UniProtKB">
        <authorList>
            <consortium name="Ensembl"/>
        </authorList>
    </citation>
    <scope>IDENTIFICATION</scope>
</reference>
<evidence type="ECO:0000256" key="4">
    <source>
        <dbReference type="ARBA" id="ARBA00023170"/>
    </source>
</evidence>
<dbReference type="PROSITE" id="PS50835">
    <property type="entry name" value="IG_LIKE"/>
    <property type="match status" value="1"/>
</dbReference>
<evidence type="ECO:0000256" key="6">
    <source>
        <dbReference type="ARBA" id="ARBA00043266"/>
    </source>
</evidence>
<dbReference type="Ensembl" id="ENSSSCT00065023683.1">
    <property type="protein sequence ID" value="ENSSSCP00065009641.1"/>
    <property type="gene ID" value="ENSSSCG00065017834.1"/>
</dbReference>
<dbReference type="Proteomes" id="UP000694728">
    <property type="component" value="Unplaced"/>
</dbReference>
<dbReference type="SMART" id="SM00409">
    <property type="entry name" value="IG"/>
    <property type="match status" value="1"/>
</dbReference>
<evidence type="ECO:0000256" key="7">
    <source>
        <dbReference type="SAM" id="SignalP"/>
    </source>
</evidence>
<dbReference type="Ensembl" id="ENSSSCT00045041994.1">
    <property type="protein sequence ID" value="ENSSSCP00045029158.1"/>
    <property type="gene ID" value="ENSSSCG00045024672.1"/>
</dbReference>
<dbReference type="Proteomes" id="UP000694727">
    <property type="component" value="Unplaced"/>
</dbReference>
<keyword evidence="5" id="KW-0393">Immunoglobulin domain</keyword>
<feature type="chain" id="PRO_5044689008" description="Ig-like domain-containing protein" evidence="7">
    <location>
        <begin position="22"/>
        <end position="135"/>
    </location>
</feature>
<feature type="signal peptide" evidence="7">
    <location>
        <begin position="1"/>
        <end position="21"/>
    </location>
</feature>
<dbReference type="InterPro" id="IPR003599">
    <property type="entry name" value="Ig_sub"/>
</dbReference>
<protein>
    <recommendedName>
        <fullName evidence="8">Ig-like domain-containing protein</fullName>
    </recommendedName>
</protein>
<name>A0A8D1XWN0_PIG</name>
<keyword evidence="2" id="KW-0391">Immunity</keyword>
<evidence type="ECO:0000256" key="2">
    <source>
        <dbReference type="ARBA" id="ARBA00022859"/>
    </source>
</evidence>